<keyword evidence="4" id="KW-1185">Reference proteome</keyword>
<gene>
    <name evidence="3" type="ORF">K0O23_07845</name>
</gene>
<dbReference type="GO" id="GO:0032259">
    <property type="term" value="P:methylation"/>
    <property type="evidence" value="ECO:0007669"/>
    <property type="project" value="UniProtKB-KW"/>
</dbReference>
<evidence type="ECO:0000313" key="3">
    <source>
        <dbReference type="EMBL" id="MBW7466977.1"/>
    </source>
</evidence>
<dbReference type="SUPFAM" id="SSF53335">
    <property type="entry name" value="S-adenosyl-L-methionine-dependent methyltransferases"/>
    <property type="match status" value="1"/>
</dbReference>
<protein>
    <submittedName>
        <fullName evidence="3">Methyltransferase domain-containing protein</fullName>
    </submittedName>
</protein>
<dbReference type="Pfam" id="PF13649">
    <property type="entry name" value="Methyltransf_25"/>
    <property type="match status" value="1"/>
</dbReference>
<dbReference type="RefSeq" id="WP_219876861.1">
    <property type="nucleotide sequence ID" value="NZ_JAHYXK010000005.1"/>
</dbReference>
<dbReference type="InterPro" id="IPR041698">
    <property type="entry name" value="Methyltransf_25"/>
</dbReference>
<proteinExistence type="predicted"/>
<feature type="domain" description="Methyltransferase" evidence="2">
    <location>
        <begin position="45"/>
        <end position="137"/>
    </location>
</feature>
<evidence type="ECO:0000256" key="1">
    <source>
        <dbReference type="ARBA" id="ARBA00022679"/>
    </source>
</evidence>
<accession>A0ABS7CU05</accession>
<dbReference type="InterPro" id="IPR029063">
    <property type="entry name" value="SAM-dependent_MTases_sf"/>
</dbReference>
<dbReference type="Proteomes" id="UP000813018">
    <property type="component" value="Unassembled WGS sequence"/>
</dbReference>
<dbReference type="PANTHER" id="PTHR43861">
    <property type="entry name" value="TRANS-ACONITATE 2-METHYLTRANSFERASE-RELATED"/>
    <property type="match status" value="1"/>
</dbReference>
<keyword evidence="3" id="KW-0489">Methyltransferase</keyword>
<reference evidence="3 4" key="1">
    <citation type="journal article" date="2016" name="Int. J. Syst. Evol. Microbiol.">
        <title>Pontibacter aydingkolensis sp. nov., isolated from soil of a salt lake.</title>
        <authorList>
            <person name="Osman G."/>
            <person name="Zhang T."/>
            <person name="Lou K."/>
            <person name="Gao Y."/>
            <person name="Chang W."/>
            <person name="Lin Q."/>
            <person name="Yang H.M."/>
            <person name="Huo X.D."/>
            <person name="Wang N."/>
        </authorList>
    </citation>
    <scope>NUCLEOTIDE SEQUENCE [LARGE SCALE GENOMIC DNA]</scope>
    <source>
        <strain evidence="3 4">KACC 19255</strain>
    </source>
</reference>
<keyword evidence="1" id="KW-0808">Transferase</keyword>
<evidence type="ECO:0000313" key="4">
    <source>
        <dbReference type="Proteomes" id="UP000813018"/>
    </source>
</evidence>
<organism evidence="3 4">
    <name type="scientific">Pontibacter aydingkolensis</name>
    <dbReference type="NCBI Taxonomy" id="1911536"/>
    <lineage>
        <taxon>Bacteria</taxon>
        <taxon>Pseudomonadati</taxon>
        <taxon>Bacteroidota</taxon>
        <taxon>Cytophagia</taxon>
        <taxon>Cytophagales</taxon>
        <taxon>Hymenobacteraceae</taxon>
        <taxon>Pontibacter</taxon>
    </lineage>
</organism>
<evidence type="ECO:0000259" key="2">
    <source>
        <dbReference type="Pfam" id="PF13649"/>
    </source>
</evidence>
<dbReference type="GO" id="GO:0008168">
    <property type="term" value="F:methyltransferase activity"/>
    <property type="evidence" value="ECO:0007669"/>
    <property type="project" value="UniProtKB-KW"/>
</dbReference>
<dbReference type="Gene3D" id="3.40.50.150">
    <property type="entry name" value="Vaccinia Virus protein VP39"/>
    <property type="match status" value="1"/>
</dbReference>
<comment type="caution">
    <text evidence="3">The sequence shown here is derived from an EMBL/GenBank/DDBJ whole genome shotgun (WGS) entry which is preliminary data.</text>
</comment>
<name>A0ABS7CU05_9BACT</name>
<sequence length="217" mass="25028">MNTDLILYYKERAREYEQVYQKPERQEELQQITKLLQDIFTDKTVFEVACGTGYWTKRIAETAHYILATDINEAVLEVAQAKDYPNGNVNYKQADLFALKQQAKYESLFGGFILSHIKLQELPQFINIVNASVNPGGTVVLVDNNYVEGSNTPASHQDEQGNTYQHRTLSDGSTHQVLKNYFTEDQLHELVKDSATDIRFINLTYYWILTYKTPDKV</sequence>
<dbReference type="CDD" id="cd02440">
    <property type="entry name" value="AdoMet_MTases"/>
    <property type="match status" value="1"/>
</dbReference>
<dbReference type="EMBL" id="JAHYXK010000005">
    <property type="protein sequence ID" value="MBW7466977.1"/>
    <property type="molecule type" value="Genomic_DNA"/>
</dbReference>